<keyword evidence="6" id="KW-1185">Reference proteome</keyword>
<evidence type="ECO:0000313" key="5">
    <source>
        <dbReference type="EMBL" id="SHF85559.1"/>
    </source>
</evidence>
<dbReference type="InterPro" id="IPR011663">
    <property type="entry name" value="UTRA"/>
</dbReference>
<dbReference type="EMBL" id="FQUX01000008">
    <property type="protein sequence ID" value="SHF85559.1"/>
    <property type="molecule type" value="Genomic_DNA"/>
</dbReference>
<reference evidence="6" key="1">
    <citation type="submission" date="2016-11" db="EMBL/GenBank/DDBJ databases">
        <authorList>
            <person name="Varghese N."/>
            <person name="Submissions S."/>
        </authorList>
    </citation>
    <scope>NUCLEOTIDE SEQUENCE [LARGE SCALE GENOMIC DNA]</scope>
    <source>
        <strain evidence="6">DSM 17539</strain>
    </source>
</reference>
<dbReference type="InterPro" id="IPR050679">
    <property type="entry name" value="Bact_HTH_transcr_reg"/>
</dbReference>
<evidence type="ECO:0000256" key="2">
    <source>
        <dbReference type="ARBA" id="ARBA00023125"/>
    </source>
</evidence>
<dbReference type="InterPro" id="IPR000524">
    <property type="entry name" value="Tscrpt_reg_HTH_GntR"/>
</dbReference>
<dbReference type="Pfam" id="PF00392">
    <property type="entry name" value="GntR"/>
    <property type="match status" value="1"/>
</dbReference>
<gene>
    <name evidence="5" type="ORF">SAMN03080594_108110</name>
</gene>
<dbReference type="Gene3D" id="3.40.1410.10">
    <property type="entry name" value="Chorismate lyase-like"/>
    <property type="match status" value="1"/>
</dbReference>
<dbReference type="InterPro" id="IPR028978">
    <property type="entry name" value="Chorismate_lyase_/UTRA_dom_sf"/>
</dbReference>
<dbReference type="InterPro" id="IPR036388">
    <property type="entry name" value="WH-like_DNA-bd_sf"/>
</dbReference>
<dbReference type="CDD" id="cd07377">
    <property type="entry name" value="WHTH_GntR"/>
    <property type="match status" value="1"/>
</dbReference>
<evidence type="ECO:0000256" key="1">
    <source>
        <dbReference type="ARBA" id="ARBA00023015"/>
    </source>
</evidence>
<accession>A0A1M5F235</accession>
<proteinExistence type="predicted"/>
<evidence type="ECO:0000313" key="6">
    <source>
        <dbReference type="Proteomes" id="UP000184406"/>
    </source>
</evidence>
<dbReference type="Pfam" id="PF07702">
    <property type="entry name" value="UTRA"/>
    <property type="match status" value="1"/>
</dbReference>
<feature type="domain" description="HTH gntR-type" evidence="4">
    <location>
        <begin position="5"/>
        <end position="73"/>
    </location>
</feature>
<keyword evidence="1" id="KW-0805">Transcription regulation</keyword>
<dbReference type="InterPro" id="IPR036390">
    <property type="entry name" value="WH_DNA-bd_sf"/>
</dbReference>
<name>A0A1M5F235_9FLAO</name>
<protein>
    <submittedName>
        <fullName evidence="5">GntR family transcriptional regulator</fullName>
    </submittedName>
</protein>
<keyword evidence="2" id="KW-0238">DNA-binding</keyword>
<dbReference type="PROSITE" id="PS50949">
    <property type="entry name" value="HTH_GNTR"/>
    <property type="match status" value="1"/>
</dbReference>
<dbReference type="PANTHER" id="PTHR44846">
    <property type="entry name" value="MANNOSYL-D-GLYCERATE TRANSPORT/METABOLISM SYSTEM REPRESSOR MNGR-RELATED"/>
    <property type="match status" value="1"/>
</dbReference>
<organism evidence="5 6">
    <name type="scientific">Arenibacter palladensis</name>
    <dbReference type="NCBI Taxonomy" id="237373"/>
    <lineage>
        <taxon>Bacteria</taxon>
        <taxon>Pseudomonadati</taxon>
        <taxon>Bacteroidota</taxon>
        <taxon>Flavobacteriia</taxon>
        <taxon>Flavobacteriales</taxon>
        <taxon>Flavobacteriaceae</taxon>
        <taxon>Arenibacter</taxon>
    </lineage>
</organism>
<dbReference type="SUPFAM" id="SSF46785">
    <property type="entry name" value="Winged helix' DNA-binding domain"/>
    <property type="match status" value="1"/>
</dbReference>
<dbReference type="GO" id="GO:0045892">
    <property type="term" value="P:negative regulation of DNA-templated transcription"/>
    <property type="evidence" value="ECO:0007669"/>
    <property type="project" value="TreeGrafter"/>
</dbReference>
<dbReference type="OrthoDB" id="9799482at2"/>
<dbReference type="GO" id="GO:0003700">
    <property type="term" value="F:DNA-binding transcription factor activity"/>
    <property type="evidence" value="ECO:0007669"/>
    <property type="project" value="InterPro"/>
</dbReference>
<dbReference type="AlphaFoldDB" id="A0A1M5F235"/>
<dbReference type="Proteomes" id="UP000184406">
    <property type="component" value="Unassembled WGS sequence"/>
</dbReference>
<evidence type="ECO:0000256" key="3">
    <source>
        <dbReference type="ARBA" id="ARBA00023163"/>
    </source>
</evidence>
<dbReference type="SUPFAM" id="SSF64288">
    <property type="entry name" value="Chorismate lyase-like"/>
    <property type="match status" value="1"/>
</dbReference>
<keyword evidence="3" id="KW-0804">Transcription</keyword>
<sequence>MKNATPKYISISKELIQKIESGEYQPGDKIPSENELIEMYSVSNTTARKSLLEVELRGWANRIRGKGTYVLNRFEDKHITRVLGAFDAVKESFNTKLVQEGFKPKNVIIEKVVMDEGISTNINNKHYIMNGPILKIHRLRYADEILLKDETRYISMTLCPKINIRDFEGISLITAYEKEYNLKLTNVERTLGNTILTPNEEKNNFENEVPMAAFVLDGAVFCEPDQIVEIEHSYYRGDKYKFAVVAKPQLTLEK</sequence>
<evidence type="ECO:0000259" key="4">
    <source>
        <dbReference type="PROSITE" id="PS50949"/>
    </source>
</evidence>
<dbReference type="SMART" id="SM00866">
    <property type="entry name" value="UTRA"/>
    <property type="match status" value="1"/>
</dbReference>
<dbReference type="PANTHER" id="PTHR44846:SF1">
    <property type="entry name" value="MANNOSYL-D-GLYCERATE TRANSPORT_METABOLISM SYSTEM REPRESSOR MNGR-RELATED"/>
    <property type="match status" value="1"/>
</dbReference>
<dbReference type="Gene3D" id="1.10.10.10">
    <property type="entry name" value="Winged helix-like DNA-binding domain superfamily/Winged helix DNA-binding domain"/>
    <property type="match status" value="1"/>
</dbReference>
<dbReference type="GO" id="GO:0003677">
    <property type="term" value="F:DNA binding"/>
    <property type="evidence" value="ECO:0007669"/>
    <property type="project" value="UniProtKB-KW"/>
</dbReference>
<dbReference type="SMART" id="SM00345">
    <property type="entry name" value="HTH_GNTR"/>
    <property type="match status" value="1"/>
</dbReference>
<dbReference type="RefSeq" id="WP_072864300.1">
    <property type="nucleotide sequence ID" value="NZ_FQUX01000008.1"/>
</dbReference>